<feature type="transmembrane region" description="Helical" evidence="1">
    <location>
        <begin position="58"/>
        <end position="78"/>
    </location>
</feature>
<dbReference type="SMART" id="SM00450">
    <property type="entry name" value="RHOD"/>
    <property type="match status" value="1"/>
</dbReference>
<feature type="domain" description="Rab-GAP TBC" evidence="2">
    <location>
        <begin position="1"/>
        <end position="94"/>
    </location>
</feature>
<dbReference type="PANTHER" id="PTHR47219">
    <property type="entry name" value="RAB GTPASE-ACTIVATING PROTEIN 1-LIKE"/>
    <property type="match status" value="1"/>
</dbReference>
<dbReference type="Pfam" id="PF00566">
    <property type="entry name" value="RabGAP-TBC"/>
    <property type="match status" value="1"/>
</dbReference>
<dbReference type="Gene3D" id="3.40.250.10">
    <property type="entry name" value="Rhodanese-like domain"/>
    <property type="match status" value="1"/>
</dbReference>
<dbReference type="PROSITE" id="PS50206">
    <property type="entry name" value="RHODANESE_3"/>
    <property type="match status" value="1"/>
</dbReference>
<keyword evidence="1" id="KW-0472">Membrane</keyword>
<feature type="domain" description="Rhodanese" evidence="3">
    <location>
        <begin position="222"/>
        <end position="322"/>
    </location>
</feature>
<protein>
    <submittedName>
        <fullName evidence="5">TBC domain-containing protein kinase-like protein</fullName>
    </submittedName>
</protein>
<evidence type="ECO:0000313" key="5">
    <source>
        <dbReference type="RefSeq" id="XP_013785737.2"/>
    </source>
</evidence>
<evidence type="ECO:0000259" key="2">
    <source>
        <dbReference type="PROSITE" id="PS50086"/>
    </source>
</evidence>
<dbReference type="SUPFAM" id="SSF47923">
    <property type="entry name" value="Ypt/Rab-GAP domain of gyp1p"/>
    <property type="match status" value="1"/>
</dbReference>
<feature type="transmembrane region" description="Helical" evidence="1">
    <location>
        <begin position="84"/>
        <end position="106"/>
    </location>
</feature>
<keyword evidence="1" id="KW-1133">Transmembrane helix</keyword>
<proteinExistence type="predicted"/>
<feature type="non-terminal residue" evidence="5">
    <location>
        <position position="1"/>
    </location>
</feature>
<dbReference type="GeneID" id="106469773"/>
<dbReference type="Gene3D" id="1.10.472.80">
    <property type="entry name" value="Ypt/Rab-GAP domain of gyp1p, domain 3"/>
    <property type="match status" value="1"/>
</dbReference>
<feature type="transmembrane region" description="Helical" evidence="1">
    <location>
        <begin position="20"/>
        <end position="46"/>
    </location>
</feature>
<evidence type="ECO:0000259" key="3">
    <source>
        <dbReference type="PROSITE" id="PS50206"/>
    </source>
</evidence>
<dbReference type="RefSeq" id="XP_013785737.2">
    <property type="nucleotide sequence ID" value="XM_013930283.2"/>
</dbReference>
<dbReference type="InterPro" id="IPR035969">
    <property type="entry name" value="Rab-GAP_TBC_sf"/>
</dbReference>
<dbReference type="InterPro" id="IPR036873">
    <property type="entry name" value="Rhodanese-like_dom_sf"/>
</dbReference>
<evidence type="ECO:0000256" key="1">
    <source>
        <dbReference type="SAM" id="Phobius"/>
    </source>
</evidence>
<sequence length="326" mass="36652">KYNRALKTVCSVGNLLKLHITAISVSLMFINCFSEYLAVFSHLIAFHEPELTNHLDSIGFIPELYAIPWFLTMYTHVFPLHKVFHLWDTLLLGNSSFPLFIGVSILQQLQANLLSFGFNECILLFSDMPEIDIQRCVQDSIKLFCSTPKSTTYRQHERQRTKPDNVFKSSSDFKTTNPDLEMSPLPLNVLKSEISPRISGEDLLDLLELSPHGERKSQPRYNKVKILVVDVRPSEDFTRGAIPDSINIPFQTAFSPDGTLVSSPDTATLMGHKGRMVVIVGSSKNNNASNFATQLVRLGFPKVCTLHKGIDVFRTIGILIVRAGER</sequence>
<organism evidence="4 5">
    <name type="scientific">Limulus polyphemus</name>
    <name type="common">Atlantic horseshoe crab</name>
    <dbReference type="NCBI Taxonomy" id="6850"/>
    <lineage>
        <taxon>Eukaryota</taxon>
        <taxon>Metazoa</taxon>
        <taxon>Ecdysozoa</taxon>
        <taxon>Arthropoda</taxon>
        <taxon>Chelicerata</taxon>
        <taxon>Merostomata</taxon>
        <taxon>Xiphosura</taxon>
        <taxon>Limulidae</taxon>
        <taxon>Limulus</taxon>
    </lineage>
</organism>
<dbReference type="Proteomes" id="UP000694941">
    <property type="component" value="Unplaced"/>
</dbReference>
<keyword evidence="1" id="KW-0812">Transmembrane</keyword>
<dbReference type="SUPFAM" id="SSF52821">
    <property type="entry name" value="Rhodanese/Cell cycle control phosphatase"/>
    <property type="match status" value="1"/>
</dbReference>
<gene>
    <name evidence="5" type="primary">LOC106469773</name>
</gene>
<keyword evidence="4" id="KW-1185">Reference proteome</keyword>
<dbReference type="PROSITE" id="PS50086">
    <property type="entry name" value="TBC_RABGAP"/>
    <property type="match status" value="1"/>
</dbReference>
<dbReference type="InterPro" id="IPR000195">
    <property type="entry name" value="Rab-GAP-TBC_dom"/>
</dbReference>
<name>A0ABM1BNT5_LIMPO</name>
<dbReference type="InterPro" id="IPR050302">
    <property type="entry name" value="Rab_GAP_TBC_domain"/>
</dbReference>
<accession>A0ABM1BNT5</accession>
<dbReference type="PANTHER" id="PTHR47219:SF9">
    <property type="entry name" value="GTPASE ACTIVATING PROTEIN AND CENTROSOME-ASSOCIATED, ISOFORM B"/>
    <property type="match status" value="1"/>
</dbReference>
<reference evidence="5" key="1">
    <citation type="submission" date="2025-08" db="UniProtKB">
        <authorList>
            <consortium name="RefSeq"/>
        </authorList>
    </citation>
    <scope>IDENTIFICATION</scope>
    <source>
        <tissue evidence="5">Muscle</tissue>
    </source>
</reference>
<dbReference type="Pfam" id="PF00581">
    <property type="entry name" value="Rhodanese"/>
    <property type="match status" value="1"/>
</dbReference>
<evidence type="ECO:0000313" key="4">
    <source>
        <dbReference type="Proteomes" id="UP000694941"/>
    </source>
</evidence>
<dbReference type="InterPro" id="IPR001763">
    <property type="entry name" value="Rhodanese-like_dom"/>
</dbReference>